<sequence>MNDICDSHAVSYSTRMEDDNKAKYDIPKNALQFTSVEDMYTNRAVLAPMVRVNILPFRILAREYGCSLLYSEEIIAKKLKQCIQTVGSDGTIKVIDPKNANKVILHTYVNEPLIVQLGVSNGIDAVQAAEIVSNNCKGIDINMGCPKLFSLQGDMGSALLHKPE</sequence>
<name>A0A0A9WRI0_LYGHE</name>
<evidence type="ECO:0000256" key="5">
    <source>
        <dbReference type="ARBA" id="ARBA00023002"/>
    </source>
</evidence>
<dbReference type="PROSITE" id="PS01136">
    <property type="entry name" value="UPF0034"/>
    <property type="match status" value="1"/>
</dbReference>
<dbReference type="InterPro" id="IPR052582">
    <property type="entry name" value="tRNA-DUS-like"/>
</dbReference>
<dbReference type="InterPro" id="IPR018517">
    <property type="entry name" value="tRNA_hU_synthase_CS"/>
</dbReference>
<keyword evidence="5" id="KW-0560">Oxidoreductase</keyword>
<evidence type="ECO:0000256" key="3">
    <source>
        <dbReference type="ARBA" id="ARBA00022643"/>
    </source>
</evidence>
<evidence type="ECO:0000256" key="4">
    <source>
        <dbReference type="ARBA" id="ARBA00022694"/>
    </source>
</evidence>
<evidence type="ECO:0000313" key="7">
    <source>
        <dbReference type="EMBL" id="JAG10409.1"/>
    </source>
</evidence>
<comment type="cofactor">
    <cofactor evidence="1">
        <name>FMN</name>
        <dbReference type="ChEBI" id="CHEBI:58210"/>
    </cofactor>
</comment>
<dbReference type="GO" id="GO:0005737">
    <property type="term" value="C:cytoplasm"/>
    <property type="evidence" value="ECO:0007669"/>
    <property type="project" value="TreeGrafter"/>
</dbReference>
<dbReference type="GO" id="GO:0017150">
    <property type="term" value="F:tRNA dihydrouridine synthase activity"/>
    <property type="evidence" value="ECO:0007669"/>
    <property type="project" value="InterPro"/>
</dbReference>
<evidence type="ECO:0000256" key="2">
    <source>
        <dbReference type="ARBA" id="ARBA00022630"/>
    </source>
</evidence>
<dbReference type="InterPro" id="IPR013785">
    <property type="entry name" value="Aldolase_TIM"/>
</dbReference>
<dbReference type="Pfam" id="PF01207">
    <property type="entry name" value="Dus"/>
    <property type="match status" value="1"/>
</dbReference>
<dbReference type="AlphaFoldDB" id="A0A0A9WRI0"/>
<keyword evidence="2" id="KW-0285">Flavoprotein</keyword>
<keyword evidence="4" id="KW-0819">tRNA processing</keyword>
<dbReference type="InterPro" id="IPR035587">
    <property type="entry name" value="DUS-like_FMN-bd"/>
</dbReference>
<dbReference type="PANTHER" id="PTHR45936">
    <property type="entry name" value="TRNA-DIHYDROURIDINE(20) SYNTHASE [NAD(P)+]-LIKE"/>
    <property type="match status" value="1"/>
</dbReference>
<dbReference type="SUPFAM" id="SSF51395">
    <property type="entry name" value="FMN-linked oxidoreductases"/>
    <property type="match status" value="1"/>
</dbReference>
<dbReference type="EMBL" id="GBHO01033195">
    <property type="protein sequence ID" value="JAG10409.1"/>
    <property type="molecule type" value="Transcribed_RNA"/>
</dbReference>
<dbReference type="GO" id="GO:0050660">
    <property type="term" value="F:flavin adenine dinucleotide binding"/>
    <property type="evidence" value="ECO:0007669"/>
    <property type="project" value="InterPro"/>
</dbReference>
<reference evidence="7" key="1">
    <citation type="journal article" date="2014" name="PLoS ONE">
        <title>Transcriptome-Based Identification of ABC Transporters in the Western Tarnished Plant Bug Lygus hesperus.</title>
        <authorList>
            <person name="Hull J.J."/>
            <person name="Chaney K."/>
            <person name="Geib S.M."/>
            <person name="Fabrick J.A."/>
            <person name="Brent C.S."/>
            <person name="Walsh D."/>
            <person name="Lavine L.C."/>
        </authorList>
    </citation>
    <scope>NUCLEOTIDE SEQUENCE</scope>
</reference>
<proteinExistence type="predicted"/>
<evidence type="ECO:0000256" key="1">
    <source>
        <dbReference type="ARBA" id="ARBA00001917"/>
    </source>
</evidence>
<accession>A0A0A9WRI0</accession>
<dbReference type="CDD" id="cd02801">
    <property type="entry name" value="DUS_like_FMN"/>
    <property type="match status" value="1"/>
</dbReference>
<protein>
    <submittedName>
        <fullName evidence="7">tRNA-dihydrouridine(20) synthase [NAD(P)+]-like protein</fullName>
    </submittedName>
</protein>
<organism evidence="7">
    <name type="scientific">Lygus hesperus</name>
    <name type="common">Western plant bug</name>
    <dbReference type="NCBI Taxonomy" id="30085"/>
    <lineage>
        <taxon>Eukaryota</taxon>
        <taxon>Metazoa</taxon>
        <taxon>Ecdysozoa</taxon>
        <taxon>Arthropoda</taxon>
        <taxon>Hexapoda</taxon>
        <taxon>Insecta</taxon>
        <taxon>Pterygota</taxon>
        <taxon>Neoptera</taxon>
        <taxon>Paraneoptera</taxon>
        <taxon>Hemiptera</taxon>
        <taxon>Heteroptera</taxon>
        <taxon>Panheteroptera</taxon>
        <taxon>Cimicomorpha</taxon>
        <taxon>Miridae</taxon>
        <taxon>Mirini</taxon>
        <taxon>Lygus</taxon>
    </lineage>
</organism>
<gene>
    <name evidence="7" type="primary">DUS2L</name>
    <name evidence="7" type="ORF">CM83_100489</name>
</gene>
<reference evidence="7" key="2">
    <citation type="submission" date="2014-07" db="EMBL/GenBank/DDBJ databases">
        <authorList>
            <person name="Hull J."/>
        </authorList>
    </citation>
    <scope>NUCLEOTIDE SEQUENCE</scope>
</reference>
<dbReference type="Gene3D" id="3.20.20.70">
    <property type="entry name" value="Aldolase class I"/>
    <property type="match status" value="1"/>
</dbReference>
<dbReference type="PANTHER" id="PTHR45936:SF1">
    <property type="entry name" value="TRNA-DIHYDROURIDINE(20) SYNTHASE [NAD(P)+]-LIKE"/>
    <property type="match status" value="1"/>
</dbReference>
<evidence type="ECO:0000259" key="6">
    <source>
        <dbReference type="Pfam" id="PF01207"/>
    </source>
</evidence>
<keyword evidence="3" id="KW-0288">FMN</keyword>
<feature type="domain" description="DUS-like FMN-binding" evidence="6">
    <location>
        <begin position="46"/>
        <end position="164"/>
    </location>
</feature>